<sequence length="184" mass="21886">MVSTAEEVCGTIKRGSSKRRDAWWNDEMKEAVRKKKKAWLDYLASSNDKDMREKMKVRYKLQKVHTKALIEEVRERCRMEADERLSHNFKEISKLFWKEVGRTRSGATALRMNKVLSRTNDALSEKSDVMQRWSEFYREMYAKYNMLTYLGSFLFSLTVFLLGSSLDVLFIMKYCCSFQDMFLK</sequence>
<evidence type="ECO:0000256" key="1">
    <source>
        <dbReference type="SAM" id="Phobius"/>
    </source>
</evidence>
<evidence type="ECO:0000313" key="2">
    <source>
        <dbReference type="EMBL" id="CAK1578395.1"/>
    </source>
</evidence>
<evidence type="ECO:0000313" key="3">
    <source>
        <dbReference type="Proteomes" id="UP001314205"/>
    </source>
</evidence>
<dbReference type="Proteomes" id="UP001314205">
    <property type="component" value="Unassembled WGS sequence"/>
</dbReference>
<keyword evidence="1" id="KW-0472">Membrane</keyword>
<organism evidence="2 3">
    <name type="scientific">Parnassius mnemosyne</name>
    <name type="common">clouded apollo</name>
    <dbReference type="NCBI Taxonomy" id="213953"/>
    <lineage>
        <taxon>Eukaryota</taxon>
        <taxon>Metazoa</taxon>
        <taxon>Ecdysozoa</taxon>
        <taxon>Arthropoda</taxon>
        <taxon>Hexapoda</taxon>
        <taxon>Insecta</taxon>
        <taxon>Pterygota</taxon>
        <taxon>Neoptera</taxon>
        <taxon>Endopterygota</taxon>
        <taxon>Lepidoptera</taxon>
        <taxon>Glossata</taxon>
        <taxon>Ditrysia</taxon>
        <taxon>Papilionoidea</taxon>
        <taxon>Papilionidae</taxon>
        <taxon>Parnassiinae</taxon>
        <taxon>Parnassini</taxon>
        <taxon>Parnassius</taxon>
        <taxon>Driopa</taxon>
    </lineage>
</organism>
<dbReference type="EMBL" id="CAVLGL010000001">
    <property type="protein sequence ID" value="CAK1578395.1"/>
    <property type="molecule type" value="Genomic_DNA"/>
</dbReference>
<protein>
    <submittedName>
        <fullName evidence="2">Uncharacterized protein</fullName>
    </submittedName>
</protein>
<reference evidence="2 3" key="1">
    <citation type="submission" date="2023-11" db="EMBL/GenBank/DDBJ databases">
        <authorList>
            <person name="Hedman E."/>
            <person name="Englund M."/>
            <person name="Stromberg M."/>
            <person name="Nyberg Akerstrom W."/>
            <person name="Nylinder S."/>
            <person name="Jareborg N."/>
            <person name="Kallberg Y."/>
            <person name="Kronander E."/>
        </authorList>
    </citation>
    <scope>NUCLEOTIDE SEQUENCE [LARGE SCALE GENOMIC DNA]</scope>
</reference>
<accession>A0AAV1K7X3</accession>
<keyword evidence="1" id="KW-0812">Transmembrane</keyword>
<name>A0AAV1K7X3_9NEOP</name>
<gene>
    <name evidence="2" type="ORF">PARMNEM_LOCUS481</name>
</gene>
<keyword evidence="3" id="KW-1185">Reference proteome</keyword>
<comment type="caution">
    <text evidence="2">The sequence shown here is derived from an EMBL/GenBank/DDBJ whole genome shotgun (WGS) entry which is preliminary data.</text>
</comment>
<proteinExistence type="predicted"/>
<keyword evidence="1" id="KW-1133">Transmembrane helix</keyword>
<dbReference type="AlphaFoldDB" id="A0AAV1K7X3"/>
<feature type="transmembrane region" description="Helical" evidence="1">
    <location>
        <begin position="147"/>
        <end position="172"/>
    </location>
</feature>